<feature type="domain" description="ABC transmembrane type-1" evidence="8">
    <location>
        <begin position="94"/>
        <end position="283"/>
    </location>
</feature>
<keyword evidence="10" id="KW-1185">Reference proteome</keyword>
<keyword evidence="6 7" id="KW-0472">Membrane</keyword>
<dbReference type="SUPFAM" id="SSF161098">
    <property type="entry name" value="MetI-like"/>
    <property type="match status" value="1"/>
</dbReference>
<dbReference type="PATRIC" id="fig|1297617.4.peg.1149"/>
<dbReference type="GO" id="GO:0005886">
    <property type="term" value="C:plasma membrane"/>
    <property type="evidence" value="ECO:0007669"/>
    <property type="project" value="UniProtKB-SubCell"/>
</dbReference>
<evidence type="ECO:0000256" key="1">
    <source>
        <dbReference type="ARBA" id="ARBA00004651"/>
    </source>
</evidence>
<gene>
    <name evidence="9" type="ORF">IB211_01129c</name>
</gene>
<dbReference type="EMBL" id="CP011307">
    <property type="protein sequence ID" value="ALP93522.1"/>
    <property type="molecule type" value="Genomic_DNA"/>
</dbReference>
<feature type="transmembrane region" description="Helical" evidence="7">
    <location>
        <begin position="134"/>
        <end position="154"/>
    </location>
</feature>
<evidence type="ECO:0000256" key="7">
    <source>
        <dbReference type="RuleBase" id="RU363032"/>
    </source>
</evidence>
<dbReference type="Proteomes" id="UP000064844">
    <property type="component" value="Chromosome"/>
</dbReference>
<dbReference type="PROSITE" id="PS50928">
    <property type="entry name" value="ABC_TM1"/>
    <property type="match status" value="1"/>
</dbReference>
<evidence type="ECO:0000256" key="5">
    <source>
        <dbReference type="ARBA" id="ARBA00022989"/>
    </source>
</evidence>
<feature type="transmembrane region" description="Helical" evidence="7">
    <location>
        <begin position="215"/>
        <end position="240"/>
    </location>
</feature>
<dbReference type="PANTHER" id="PTHR43386">
    <property type="entry name" value="OLIGOPEPTIDE TRANSPORT SYSTEM PERMEASE PROTEIN APPC"/>
    <property type="match status" value="1"/>
</dbReference>
<feature type="transmembrane region" description="Helical" evidence="7">
    <location>
        <begin position="96"/>
        <end position="122"/>
    </location>
</feature>
<dbReference type="STRING" id="1297617.IB211_01129c"/>
<dbReference type="InterPro" id="IPR035906">
    <property type="entry name" value="MetI-like_sf"/>
</dbReference>
<evidence type="ECO:0000256" key="2">
    <source>
        <dbReference type="ARBA" id="ARBA00022448"/>
    </source>
</evidence>
<dbReference type="InterPro" id="IPR000515">
    <property type="entry name" value="MetI-like"/>
</dbReference>
<organism evidence="9 10">
    <name type="scientific">Intestinimonas butyriciproducens</name>
    <dbReference type="NCBI Taxonomy" id="1297617"/>
    <lineage>
        <taxon>Bacteria</taxon>
        <taxon>Bacillati</taxon>
        <taxon>Bacillota</taxon>
        <taxon>Clostridia</taxon>
        <taxon>Eubacteriales</taxon>
        <taxon>Intestinimonas</taxon>
    </lineage>
</organism>
<dbReference type="KEGG" id="ibu:IB211_01129c"/>
<evidence type="ECO:0000256" key="3">
    <source>
        <dbReference type="ARBA" id="ARBA00022475"/>
    </source>
</evidence>
<accession>A0A0S2W2Q8</accession>
<feature type="transmembrane region" description="Helical" evidence="7">
    <location>
        <begin position="260"/>
        <end position="283"/>
    </location>
</feature>
<reference evidence="10" key="2">
    <citation type="submission" date="2015-04" db="EMBL/GenBank/DDBJ databases">
        <title>A butyrogenic pathway from the amino acid lysine in a human gut commensal.</title>
        <authorList>
            <person name="de Vos W.M."/>
            <person name="Bui N.T.P."/>
            <person name="Plugge C.M."/>
            <person name="Ritari J."/>
        </authorList>
    </citation>
    <scope>NUCLEOTIDE SEQUENCE [LARGE SCALE GENOMIC DNA]</scope>
    <source>
        <strain evidence="10">AF211</strain>
    </source>
</reference>
<feature type="transmembrane region" description="Helical" evidence="7">
    <location>
        <begin position="32"/>
        <end position="54"/>
    </location>
</feature>
<dbReference type="AlphaFoldDB" id="A0A0S2W2Q8"/>
<sequence>MKHHTDKTPSVRPVSGRSVWGMVWFRFRKNKLAMAGLFLLLLMMLAILAAPLYVPYEQVVKQNIVDKFTPPCAEYWSGTDQFGRDLFARIVYGGRISLFMGLAVVAISFVAGCALGGAAGYFGGKVDSVIMRIVDMFMAIPAMLLSMAVVAALGTGVDKLLVALSISQIPRFTRVVRSSIMTLRNQEFVEAAKCCGTSSARIILKHILPNGMGPVIVSATLTLGQVILSIASLGFLGIGVSSPTPEWGTILSENKVHIRYYPYLGLIPGICIALAVMAVNFIGDGLRDALDPRTKN</sequence>
<comment type="subcellular location">
    <subcellularLocation>
        <location evidence="1 7">Cell membrane</location>
        <topology evidence="1 7">Multi-pass membrane protein</topology>
    </subcellularLocation>
</comment>
<evidence type="ECO:0000313" key="10">
    <source>
        <dbReference type="Proteomes" id="UP000064844"/>
    </source>
</evidence>
<dbReference type="InterPro" id="IPR050366">
    <property type="entry name" value="BP-dependent_transpt_permease"/>
</dbReference>
<dbReference type="Gene3D" id="1.10.3720.10">
    <property type="entry name" value="MetI-like"/>
    <property type="match status" value="1"/>
</dbReference>
<dbReference type="GO" id="GO:0055085">
    <property type="term" value="P:transmembrane transport"/>
    <property type="evidence" value="ECO:0007669"/>
    <property type="project" value="InterPro"/>
</dbReference>
<dbReference type="RefSeq" id="WP_082636021.1">
    <property type="nucleotide sequence ID" value="NZ_CP011307.1"/>
</dbReference>
<proteinExistence type="inferred from homology"/>
<dbReference type="PANTHER" id="PTHR43386:SF1">
    <property type="entry name" value="D,D-DIPEPTIDE TRANSPORT SYSTEM PERMEASE PROTEIN DDPC-RELATED"/>
    <property type="match status" value="1"/>
</dbReference>
<evidence type="ECO:0000259" key="8">
    <source>
        <dbReference type="PROSITE" id="PS50928"/>
    </source>
</evidence>
<evidence type="ECO:0000256" key="4">
    <source>
        <dbReference type="ARBA" id="ARBA00022692"/>
    </source>
</evidence>
<name>A0A0S2W2Q8_9FIRM</name>
<keyword evidence="3" id="KW-1003">Cell membrane</keyword>
<evidence type="ECO:0000313" key="9">
    <source>
        <dbReference type="EMBL" id="ALP93522.1"/>
    </source>
</evidence>
<dbReference type="Pfam" id="PF00528">
    <property type="entry name" value="BPD_transp_1"/>
    <property type="match status" value="1"/>
</dbReference>
<comment type="similarity">
    <text evidence="7">Belongs to the binding-protein-dependent transport system permease family.</text>
</comment>
<keyword evidence="5 7" id="KW-1133">Transmembrane helix</keyword>
<dbReference type="eggNOG" id="COG1173">
    <property type="taxonomic scope" value="Bacteria"/>
</dbReference>
<dbReference type="InterPro" id="IPR025966">
    <property type="entry name" value="OppC_N"/>
</dbReference>
<keyword evidence="4 7" id="KW-0812">Transmembrane</keyword>
<reference evidence="9 10" key="1">
    <citation type="journal article" date="2015" name="Nat. Commun.">
        <title>Production of butyrate from lysine and the Amadori product fructoselysine by a human gut commensal.</title>
        <authorList>
            <person name="Bui T.P."/>
            <person name="Ritari J."/>
            <person name="Boeren S."/>
            <person name="de Waard P."/>
            <person name="Plugge C.M."/>
            <person name="de Vos W.M."/>
        </authorList>
    </citation>
    <scope>NUCLEOTIDE SEQUENCE [LARGE SCALE GENOMIC DNA]</scope>
    <source>
        <strain evidence="9 10">AF211</strain>
    </source>
</reference>
<protein>
    <submittedName>
        <fullName evidence="9">Dipeptide transport system permease protein DppC</fullName>
    </submittedName>
</protein>
<keyword evidence="2 7" id="KW-0813">Transport</keyword>
<dbReference type="CDD" id="cd06261">
    <property type="entry name" value="TM_PBP2"/>
    <property type="match status" value="1"/>
</dbReference>
<dbReference type="Pfam" id="PF12911">
    <property type="entry name" value="OppC_N"/>
    <property type="match status" value="1"/>
</dbReference>
<evidence type="ECO:0000256" key="6">
    <source>
        <dbReference type="ARBA" id="ARBA00023136"/>
    </source>
</evidence>